<dbReference type="EMBL" id="CP015518">
    <property type="protein sequence ID" value="APG23975.1"/>
    <property type="molecule type" value="Genomic_DNA"/>
</dbReference>
<proteinExistence type="predicted"/>
<evidence type="ECO:0000313" key="2">
    <source>
        <dbReference type="Proteomes" id="UP000182264"/>
    </source>
</evidence>
<accession>A0A1L3GDS7</accession>
<gene>
    <name evidence="1" type="ORF">A7E75_02270</name>
</gene>
<keyword evidence="2" id="KW-1185">Reference proteome</keyword>
<dbReference type="AlphaFoldDB" id="A0A1L3GDS7"/>
<dbReference type="KEGG" id="pace:A6070_10890"/>
<reference evidence="1 2" key="1">
    <citation type="journal article" date="2017" name="Genome Announc.">
        <title>Complete Genome Sequences of Two Acetylene-Fermenting Pelobacter acetylenicus Strains.</title>
        <authorList>
            <person name="Sutton J.M."/>
            <person name="Baesman S.M."/>
            <person name="Fierst J.L."/>
            <person name="Poret-Peterson A.T."/>
            <person name="Oremland R.S."/>
            <person name="Dunlap D.S."/>
            <person name="Akob D.M."/>
        </authorList>
    </citation>
    <scope>NUCLEOTIDE SEQUENCE [LARGE SCALE GENOMIC DNA]</scope>
    <source>
        <strain evidence="1 2">DSM 3247</strain>
    </source>
</reference>
<protein>
    <recommendedName>
        <fullName evidence="3">Metallopeptidase family protein</fullName>
    </recommendedName>
</protein>
<name>A0A1L3GDS7_SYNAC</name>
<dbReference type="RefSeq" id="WP_072285791.1">
    <property type="nucleotide sequence ID" value="NZ_CP015455.1"/>
</dbReference>
<sequence>MTAIFSPFWTQLEALVAEFGLPIDALVILGNQSIREYCSQIGFPELETSNTRAAKCIKSVSGPMFLLWDHTDPVDAMVPICGRGFPREDIEKLDDPAVFAMHLLLHEIAHYLRLDLHQDLPTGEIERDCDAWAFEQLKRFRSA</sequence>
<evidence type="ECO:0000313" key="1">
    <source>
        <dbReference type="EMBL" id="APG23975.1"/>
    </source>
</evidence>
<organism evidence="1 2">
    <name type="scientific">Syntrophotalea acetylenica</name>
    <name type="common">Pelobacter acetylenicus</name>
    <dbReference type="NCBI Taxonomy" id="29542"/>
    <lineage>
        <taxon>Bacteria</taxon>
        <taxon>Pseudomonadati</taxon>
        <taxon>Thermodesulfobacteriota</taxon>
        <taxon>Desulfuromonadia</taxon>
        <taxon>Desulfuromonadales</taxon>
        <taxon>Syntrophotaleaceae</taxon>
        <taxon>Syntrophotalea</taxon>
    </lineage>
</organism>
<dbReference type="Proteomes" id="UP000182264">
    <property type="component" value="Chromosome"/>
</dbReference>
<dbReference type="STRING" id="29542.A6070_10890"/>
<evidence type="ECO:0008006" key="3">
    <source>
        <dbReference type="Google" id="ProtNLM"/>
    </source>
</evidence>